<feature type="domain" description="BIG2" evidence="1">
    <location>
        <begin position="230"/>
        <end position="311"/>
    </location>
</feature>
<protein>
    <submittedName>
        <fullName evidence="2">Phage tail protein</fullName>
    </submittedName>
</protein>
<dbReference type="Pfam" id="PF08813">
    <property type="entry name" value="Phage_tail_3"/>
    <property type="match status" value="1"/>
</dbReference>
<dbReference type="RefSeq" id="WP_105720602.1">
    <property type="nucleotide sequence ID" value="NZ_NRNQ01000013.1"/>
</dbReference>
<dbReference type="Proteomes" id="UP000778262">
    <property type="component" value="Unassembled WGS sequence"/>
</dbReference>
<reference evidence="2" key="1">
    <citation type="submission" date="2018-11" db="EMBL/GenBank/DDBJ databases">
        <title>Genomics analysis of Putative Virulence Factors on Adhesion and Cytotoxicity for Cronobacter spp.</title>
        <authorList>
            <person name="Cui J."/>
        </authorList>
    </citation>
    <scope>NUCLEOTIDE SEQUENCE</scope>
    <source>
        <strain evidence="2">SD69</strain>
    </source>
</reference>
<dbReference type="Gene3D" id="2.60.40.1080">
    <property type="match status" value="1"/>
</dbReference>
<dbReference type="AlphaFoldDB" id="A0A9Q4T125"/>
<organism evidence="2 3">
    <name type="scientific">Cronobacter dublinensis</name>
    <dbReference type="NCBI Taxonomy" id="413497"/>
    <lineage>
        <taxon>Bacteria</taxon>
        <taxon>Pseudomonadati</taxon>
        <taxon>Pseudomonadota</taxon>
        <taxon>Gammaproteobacteria</taxon>
        <taxon>Enterobacterales</taxon>
        <taxon>Enterobacteriaceae</taxon>
        <taxon>Cronobacter</taxon>
    </lineage>
</organism>
<evidence type="ECO:0000259" key="1">
    <source>
        <dbReference type="SMART" id="SM00635"/>
    </source>
</evidence>
<dbReference type="InterPro" id="IPR008964">
    <property type="entry name" value="Invasin/intimin_cell_adhesion"/>
</dbReference>
<dbReference type="InterPro" id="IPR003343">
    <property type="entry name" value="Big_2"/>
</dbReference>
<proteinExistence type="predicted"/>
<dbReference type="EMBL" id="RPBY01000004">
    <property type="protein sequence ID" value="NCH88161.1"/>
    <property type="molecule type" value="Genomic_DNA"/>
</dbReference>
<evidence type="ECO:0000313" key="3">
    <source>
        <dbReference type="Proteomes" id="UP000778262"/>
    </source>
</evidence>
<gene>
    <name evidence="2" type="ORF">EHJ13_12045</name>
</gene>
<evidence type="ECO:0000313" key="2">
    <source>
        <dbReference type="EMBL" id="NCH88161.1"/>
    </source>
</evidence>
<sequence length="318" mass="33789">MGFQLPNGSTIQVGSEFGDEIEVTAVSNAKGAVFTCAEGHGLKTGDEVLITSGWPLINYLAARVSDVTENDVTIGIIDSSDENFFPKGNGIGSLRKITAWTLIPQITELSQSGGDQQYIQIQFLEDDRQRNLATYKAAKTQTITLAHDSSLPIYEVLKKADRRGDTLPLKMYVPKATETRYWSGTPSFDPQPQTAVNTVETVQVSFAVKSMDMAFYKDQDTSSPKPDPVAVTGVTLDNKTLSLAPGGKAQLKANVTPENATDKSVEWSSSDEAVASVDASGNVTAAADAAENATATITATTTDGGFTDSCEVTITAAK</sequence>
<dbReference type="InterPro" id="IPR014918">
    <property type="entry name" value="Phage_tail_3"/>
</dbReference>
<dbReference type="SMART" id="SM00635">
    <property type="entry name" value="BID_2"/>
    <property type="match status" value="1"/>
</dbReference>
<name>A0A9Q4T125_9ENTR</name>
<dbReference type="SUPFAM" id="SSF49373">
    <property type="entry name" value="Invasin/intimin cell-adhesion fragments"/>
    <property type="match status" value="1"/>
</dbReference>
<dbReference type="Pfam" id="PF02368">
    <property type="entry name" value="Big_2"/>
    <property type="match status" value="1"/>
</dbReference>
<comment type="caution">
    <text evidence="2">The sequence shown here is derived from an EMBL/GenBank/DDBJ whole genome shotgun (WGS) entry which is preliminary data.</text>
</comment>
<accession>A0A9Q4T125</accession>